<accession>A0A2R5GY54</accession>
<dbReference type="InterPro" id="IPR027417">
    <property type="entry name" value="P-loop_NTPase"/>
</dbReference>
<feature type="region of interest" description="Disordered" evidence="6">
    <location>
        <begin position="393"/>
        <end position="445"/>
    </location>
</feature>
<evidence type="ECO:0000313" key="10">
    <source>
        <dbReference type="Proteomes" id="UP000241890"/>
    </source>
</evidence>
<dbReference type="InterPro" id="IPR057842">
    <property type="entry name" value="WH_MER3"/>
</dbReference>
<dbReference type="GO" id="GO:0003678">
    <property type="term" value="F:DNA helicase activity"/>
    <property type="evidence" value="ECO:0007669"/>
    <property type="project" value="TreeGrafter"/>
</dbReference>
<dbReference type="PANTHER" id="PTHR47961">
    <property type="entry name" value="DNA POLYMERASE THETA, PUTATIVE (AFU_ORTHOLOGUE AFUA_1G05260)-RELATED"/>
    <property type="match status" value="1"/>
</dbReference>
<dbReference type="InParanoid" id="A0A2R5GY54"/>
<keyword evidence="2" id="KW-0547">Nucleotide-binding</keyword>
<dbReference type="FunFam" id="1.10.3380.10:FF:000002">
    <property type="entry name" value="Activating signal cointegrator 1 complex subunit 3"/>
    <property type="match status" value="1"/>
</dbReference>
<dbReference type="Pfam" id="PF23445">
    <property type="entry name" value="WHD_SNRNP200"/>
    <property type="match status" value="2"/>
</dbReference>
<dbReference type="FunFam" id="1.10.150.20:FF:000013">
    <property type="entry name" value="U5 small nuclear ribonucleoprotein kDa helicase"/>
    <property type="match status" value="1"/>
</dbReference>
<dbReference type="Pfam" id="PF18149">
    <property type="entry name" value="Helicase_PWI"/>
    <property type="match status" value="1"/>
</dbReference>
<evidence type="ECO:0000256" key="4">
    <source>
        <dbReference type="ARBA" id="ARBA00022806"/>
    </source>
</evidence>
<keyword evidence="10" id="KW-1185">Reference proteome</keyword>
<dbReference type="Gene3D" id="1.10.150.20">
    <property type="entry name" value="5' to 3' exonuclease, C-terminal subdomain"/>
    <property type="match status" value="2"/>
</dbReference>
<dbReference type="SUPFAM" id="SSF158702">
    <property type="entry name" value="Sec63 N-terminal domain-like"/>
    <property type="match status" value="2"/>
</dbReference>
<dbReference type="EMBL" id="BEYU01000164">
    <property type="protein sequence ID" value="GBG33653.1"/>
    <property type="molecule type" value="Genomic_DNA"/>
</dbReference>
<dbReference type="InterPro" id="IPR036390">
    <property type="entry name" value="WH_DNA-bd_sf"/>
</dbReference>
<evidence type="ECO:0000256" key="3">
    <source>
        <dbReference type="ARBA" id="ARBA00022801"/>
    </source>
</evidence>
<feature type="region of interest" description="Disordered" evidence="6">
    <location>
        <begin position="188"/>
        <end position="281"/>
    </location>
</feature>
<dbReference type="SMART" id="SM00487">
    <property type="entry name" value="DEXDc"/>
    <property type="match status" value="2"/>
</dbReference>
<feature type="compositionally biased region" description="Low complexity" evidence="6">
    <location>
        <begin position="2264"/>
        <end position="2279"/>
    </location>
</feature>
<feature type="region of interest" description="Disordered" evidence="6">
    <location>
        <begin position="2144"/>
        <end position="2163"/>
    </location>
</feature>
<organism evidence="9 10">
    <name type="scientific">Hondaea fermentalgiana</name>
    <dbReference type="NCBI Taxonomy" id="2315210"/>
    <lineage>
        <taxon>Eukaryota</taxon>
        <taxon>Sar</taxon>
        <taxon>Stramenopiles</taxon>
        <taxon>Bigyra</taxon>
        <taxon>Labyrinthulomycetes</taxon>
        <taxon>Thraustochytrida</taxon>
        <taxon>Thraustochytriidae</taxon>
        <taxon>Hondaea</taxon>
    </lineage>
</organism>
<reference evidence="9 10" key="1">
    <citation type="submission" date="2017-12" db="EMBL/GenBank/DDBJ databases">
        <title>Sequencing, de novo assembly and annotation of complete genome of a new Thraustochytrid species, strain FCC1311.</title>
        <authorList>
            <person name="Sedici K."/>
            <person name="Godart F."/>
            <person name="Aiese Cigliano R."/>
            <person name="Sanseverino W."/>
            <person name="Barakat M."/>
            <person name="Ortet P."/>
            <person name="Marechal E."/>
            <person name="Cagnac O."/>
            <person name="Amato A."/>
        </authorList>
    </citation>
    <scope>NUCLEOTIDE SEQUENCE [LARGE SCALE GENOMIC DNA]</scope>
</reference>
<evidence type="ECO:0000259" key="8">
    <source>
        <dbReference type="PROSITE" id="PS51194"/>
    </source>
</evidence>
<keyword evidence="3" id="KW-0378">Hydrolase</keyword>
<feature type="domain" description="Helicase C-terminal" evidence="8">
    <location>
        <begin position="751"/>
        <end position="971"/>
    </location>
</feature>
<dbReference type="FunFam" id="1.10.10.10:FF:000012">
    <property type="entry name" value="U5 small nuclear ribonucleoprotein helicase"/>
    <property type="match status" value="1"/>
</dbReference>
<dbReference type="InterPro" id="IPR011545">
    <property type="entry name" value="DEAD/DEAH_box_helicase_dom"/>
</dbReference>
<sequence>MAEEQARQRLYDYNANSNLVLKNRSSRRHHDEPSGEAQSLRNKVSVADMGARAQPTRAADLDAKLAKKRERDARSQAQQINHEDAALVNAADDTPLGAYRPTTRETRLVFEELLAALQRLLGDHPRDILHSAADEVLAIIKDPELTAPRKESECRRLLGNRLSKAAFTDVLRLCERIDDFETAMATANDDTPANAAPSGDIGVAVVFDGDSSDESDDELAEVVSKSSSSSSSSSAGDSDGSGSDSDANSDPGADPASRRRKRKTAKQKGPANGAGATDQDALNVHEIDAHWVQRELATYFPDAREAQELADKVLQALAEPNERACENQLVLLLEFDKFALIRKLLANRKKILYCTKLKRAASDPERAAIEREMNQDREPGGGRDILAMLADPTGGVGTAAGRSGPRRANAMRVRDADQEGNAQDSDEGDEDMEEEDAPNARAPRRLDLQALAFGAGDHTMTNKEVRVKSARWVREGKAFKEVHVPPLKPKPFLKDEKLCAIQDLPTFTHGAFARMTTLNRVQSRIMPAALHKDFNLLVCAPTGAGKTNVAMLTVLHEIGKFVDPSSGQVDTARMKKEMKIVYVAPMKALVQEVVQNFGQRLGASHGLTVRELSGDQQLSRAEIAQTQMIVTTPEKWDIVTRKAGERAYTQLVKLVIIDEIHLLHNERGAVLEAIIARAIRQQEVTQQRVRLVGISATLPNYKDVATFLRVPFDKGLFFFDNSFRPVPLQQQYIGITETKPFRRLQKANEICYDKIIAALENNPKDQVLVFVHSRKDTAATARYLRDLAEERDQLGIFLNAEDRATREILRTSVEEEAHNPDLKDVLLHGLAVHHAGLPRADRTLVEDLFKRGYIKALVCTATLAWGVNLPAHTVIIKGTQVYNPEKGRWTELSQLDILQMLGRAGRPQFETDTEGEGIIITSHAELQFYLSLLNEQLPVESQLIRRLADALNAEIVMGGVQSIEDGAHWLGYTYLYVRMLQSPAQYGIPVDEVDEDPGLLQRRRDLVHSAALLLDKSQLVRYDRRTGALQGTPLGRIASHYYVSFDSMQTFNELLRPTMGDIDLFRMFSLSKEFSNIVVRQEEKVELAQLADRAPIPIKEGIEEASAKVNLLLQAYISGMRLEGYAMACDLVFIQQSANRLVRAMFEICLVRGWAALAQRCLALANMCEHRIWPTQCFLRQLADVPVGADVLKRIERRGLSVDQLWDLSPQELAELISVGPAAGASSSVKQGRDLHRVIHCFPKMNLSAVVQPITRSTLSIELTLTPDFNFDENLYGEVLLFYVIVEDCDAETILHHEVALVGKRNAGQELSTSFMVPLSDPMPPQYFCRVVCERFLHASTVLPISFRKLILPERFPPPTELLDLRPLAVETATQEAAEALGVTDAQWVRQAYHEVLGARFKVLNAVQTQAFADVAVGDDALLVAAPAGSGKTVLAELSIIRAFATAQDRAAVTCVYVAPLRAVCDRRHAEWQTLFGRELGLVVARLTGDTTADLRALAAANIVIATSEDWDNLSRRWKQRKAVRNVSLFIADQLHLVGSAPGPVLEVVVSRMRFLASASPSLRIVGFSASLANGKEVGAWIGAKKTINLHPSQRPNPVEVELRSFDVHHPGTRLLAMARPVFDAVVAHGQHGVKAALVFVPSTRQAKVTAVDLISFGASALEDEKAVAKLRKARRWASRKHFFVAQDAEQKIAPHLEAIRDPALRSTLREGVAYMHEGMADADRAIVEACFASGTVRTLVTTSDLCWGLRHRADVVVVMDTAKYDGAQGRYLDYPVADLMQMVGRAISLKDVAKCLVFCHSKRKAYYKKFLHDALPVESHLDHVLADHMCAEVVSRVIKNKQEAVDYLTWTLLYRRLSKNPTYYQLVGTSPEILSDYLSELTESTLNELAGSKCIEIDKNEMDVAPLNLGMVASYYYVQYMTIELFSVNLRAQSKLRTVLNVLAAAAEFEDIPVRAGEDQRLENLARHLPLPAPREPSEPAPDYSRPHVKTHILLQLHFSHRALTEDQRADLNLVLDKATRLLFAMVDIIASNRWLRPALAAMELSQMVVQGCWNTDSPLLQIPHFDADILARCTAAGVKHVMDIAELEDDKRDSILQLPASKLEDVAAFCNAYPDLDIKVDVQDATSVRTGGAVRLKVSIERVDDDEDDDEDDEDANGQANEVAPVYGKVVAPRYPRVKMENYWAVVGNAETNELFAIKRVMVGKSVNLELSFDAPRQTGAHQLNVYVMCDSVMGVNEVHKVSFEVREGGAHSDSDSDSDSESGSSSSGSSSGSDAE</sequence>
<feature type="domain" description="Helicase ATP-binding" evidence="7">
    <location>
        <begin position="527"/>
        <end position="716"/>
    </location>
</feature>
<dbReference type="CDD" id="cd18795">
    <property type="entry name" value="SF2_C_Ski2"/>
    <property type="match status" value="1"/>
</dbReference>
<dbReference type="SUPFAM" id="SSF81296">
    <property type="entry name" value="E set domains"/>
    <property type="match status" value="1"/>
</dbReference>
<gene>
    <name evidence="9" type="ORF">FCC1311_098762</name>
</gene>
<dbReference type="FunFam" id="1.10.3380.10:FF:000001">
    <property type="entry name" value="U5 small nuclear ribonucleoprotein helicase"/>
    <property type="match status" value="1"/>
</dbReference>
<dbReference type="Proteomes" id="UP000241890">
    <property type="component" value="Unassembled WGS sequence"/>
</dbReference>
<proteinExistence type="predicted"/>
<dbReference type="SMART" id="SM00973">
    <property type="entry name" value="Sec63"/>
    <property type="match status" value="2"/>
</dbReference>
<dbReference type="FunFam" id="2.60.40.150:FF:000004">
    <property type="entry name" value="RNA helicase, activating signal cointegrator 1"/>
    <property type="match status" value="1"/>
</dbReference>
<keyword evidence="1" id="KW-0677">Repeat</keyword>
<evidence type="ECO:0000313" key="9">
    <source>
        <dbReference type="EMBL" id="GBG33653.1"/>
    </source>
</evidence>
<dbReference type="FunCoup" id="A0A2R5GY54">
    <property type="interactions" value="355"/>
</dbReference>
<dbReference type="Gene3D" id="2.60.40.150">
    <property type="entry name" value="C2 domain"/>
    <property type="match status" value="2"/>
</dbReference>
<dbReference type="PROSITE" id="PS51194">
    <property type="entry name" value="HELICASE_CTER"/>
    <property type="match status" value="1"/>
</dbReference>
<feature type="region of interest" description="Disordered" evidence="6">
    <location>
        <begin position="2249"/>
        <end position="2279"/>
    </location>
</feature>
<feature type="compositionally biased region" description="Low complexity" evidence="6">
    <location>
        <begin position="188"/>
        <end position="197"/>
    </location>
</feature>
<protein>
    <submittedName>
        <fullName evidence="9">Activating signal cointegrator 1 complex subunit 3-like</fullName>
    </submittedName>
</protein>
<evidence type="ECO:0000256" key="6">
    <source>
        <dbReference type="SAM" id="MobiDB-lite"/>
    </source>
</evidence>
<dbReference type="GO" id="GO:0016787">
    <property type="term" value="F:hydrolase activity"/>
    <property type="evidence" value="ECO:0007669"/>
    <property type="project" value="UniProtKB-KW"/>
</dbReference>
<dbReference type="InterPro" id="IPR035892">
    <property type="entry name" value="C2_domain_sf"/>
</dbReference>
<dbReference type="InterPro" id="IPR014001">
    <property type="entry name" value="Helicase_ATP-bd"/>
</dbReference>
<dbReference type="Pfam" id="PF00271">
    <property type="entry name" value="Helicase_C"/>
    <property type="match status" value="1"/>
</dbReference>
<dbReference type="FunFam" id="3.40.50.300:FF:000062">
    <property type="entry name" value="U5 small nuclear ribonucleoprotein helicase"/>
    <property type="match status" value="1"/>
</dbReference>
<dbReference type="GO" id="GO:0032991">
    <property type="term" value="C:protein-containing complex"/>
    <property type="evidence" value="ECO:0007669"/>
    <property type="project" value="UniProtKB-ARBA"/>
</dbReference>
<dbReference type="Gene3D" id="1.10.3380.10">
    <property type="entry name" value="Sec63 N-terminal domain-like domain"/>
    <property type="match status" value="2"/>
</dbReference>
<dbReference type="SUPFAM" id="SSF46785">
    <property type="entry name" value="Winged helix' DNA-binding domain"/>
    <property type="match status" value="2"/>
</dbReference>
<dbReference type="Pfam" id="PF02889">
    <property type="entry name" value="Sec63"/>
    <property type="match status" value="2"/>
</dbReference>
<keyword evidence="4" id="KW-0347">Helicase</keyword>
<dbReference type="InterPro" id="IPR014756">
    <property type="entry name" value="Ig_E-set"/>
</dbReference>
<feature type="compositionally biased region" description="Acidic residues" evidence="6">
    <location>
        <begin position="210"/>
        <end position="220"/>
    </location>
</feature>
<dbReference type="FunFam" id="1.10.10.10:FF:000024">
    <property type="entry name" value="U5 small nuclear ribonucleoprotein helicase"/>
    <property type="match status" value="1"/>
</dbReference>
<dbReference type="Pfam" id="PF00270">
    <property type="entry name" value="DEAD"/>
    <property type="match status" value="2"/>
</dbReference>
<evidence type="ECO:0000256" key="5">
    <source>
        <dbReference type="ARBA" id="ARBA00022840"/>
    </source>
</evidence>
<dbReference type="PROSITE" id="PS51192">
    <property type="entry name" value="HELICASE_ATP_BIND_1"/>
    <property type="match status" value="2"/>
</dbReference>
<dbReference type="GO" id="GO:0005634">
    <property type="term" value="C:nucleus"/>
    <property type="evidence" value="ECO:0007669"/>
    <property type="project" value="TreeGrafter"/>
</dbReference>
<dbReference type="GO" id="GO:0000712">
    <property type="term" value="P:resolution of meiotic recombination intermediates"/>
    <property type="evidence" value="ECO:0007669"/>
    <property type="project" value="TreeGrafter"/>
</dbReference>
<dbReference type="Pfam" id="PF21188">
    <property type="entry name" value="BRR2_plug"/>
    <property type="match status" value="1"/>
</dbReference>
<dbReference type="FunFam" id="3.40.50.300:FF:000102">
    <property type="entry name" value="RNA helicase, activating signal cointegrator 1"/>
    <property type="match status" value="1"/>
</dbReference>
<evidence type="ECO:0000256" key="2">
    <source>
        <dbReference type="ARBA" id="ARBA00022741"/>
    </source>
</evidence>
<dbReference type="PIRSF" id="PIRSF039073">
    <property type="entry name" value="BRR2"/>
    <property type="match status" value="1"/>
</dbReference>
<evidence type="ECO:0000259" key="7">
    <source>
        <dbReference type="PROSITE" id="PS51192"/>
    </source>
</evidence>
<dbReference type="InterPro" id="IPR004179">
    <property type="entry name" value="Sec63-dom"/>
</dbReference>
<dbReference type="InterPro" id="IPR048863">
    <property type="entry name" value="BRR2_plug"/>
</dbReference>
<comment type="caution">
    <text evidence="9">The sequence shown here is derived from an EMBL/GenBank/DDBJ whole genome shotgun (WGS) entry which is preliminary data.</text>
</comment>
<dbReference type="SMART" id="SM00490">
    <property type="entry name" value="HELICc"/>
    <property type="match status" value="2"/>
</dbReference>
<feature type="compositionally biased region" description="Low complexity" evidence="6">
    <location>
        <begin position="221"/>
        <end position="255"/>
    </location>
</feature>
<feature type="compositionally biased region" description="Basic and acidic residues" evidence="6">
    <location>
        <begin position="1"/>
        <end position="10"/>
    </location>
</feature>
<dbReference type="GO" id="GO:0006397">
    <property type="term" value="P:mRNA processing"/>
    <property type="evidence" value="ECO:0007669"/>
    <property type="project" value="UniProtKB-ARBA"/>
</dbReference>
<dbReference type="GO" id="GO:0003676">
    <property type="term" value="F:nucleic acid binding"/>
    <property type="evidence" value="ECO:0007669"/>
    <property type="project" value="InterPro"/>
</dbReference>
<dbReference type="OrthoDB" id="5575at2759"/>
<dbReference type="PANTHER" id="PTHR47961:SF4">
    <property type="entry name" value="ACTIVATING SIGNAL COINTEGRATOR 1 COMPLEX SUBUNIT 3"/>
    <property type="match status" value="1"/>
</dbReference>
<feature type="domain" description="Helicase ATP-binding" evidence="7">
    <location>
        <begin position="1413"/>
        <end position="1590"/>
    </location>
</feature>
<dbReference type="InterPro" id="IPR041094">
    <property type="entry name" value="Brr2_helicase_PWI"/>
</dbReference>
<dbReference type="InterPro" id="IPR001650">
    <property type="entry name" value="Helicase_C-like"/>
</dbReference>
<dbReference type="SUPFAM" id="SSF52540">
    <property type="entry name" value="P-loop containing nucleoside triphosphate hydrolases"/>
    <property type="match status" value="4"/>
</dbReference>
<dbReference type="InterPro" id="IPR036388">
    <property type="entry name" value="WH-like_DNA-bd_sf"/>
</dbReference>
<keyword evidence="5" id="KW-0067">ATP-binding</keyword>
<dbReference type="Gene3D" id="3.40.50.300">
    <property type="entry name" value="P-loop containing nucleotide triphosphate hydrolases"/>
    <property type="match status" value="4"/>
</dbReference>
<dbReference type="InterPro" id="IPR050474">
    <property type="entry name" value="Hel308_SKI2-like"/>
</dbReference>
<feature type="compositionally biased region" description="Acidic residues" evidence="6">
    <location>
        <begin position="2145"/>
        <end position="2158"/>
    </location>
</feature>
<name>A0A2R5GY54_9STRA</name>
<evidence type="ECO:0000256" key="1">
    <source>
        <dbReference type="ARBA" id="ARBA00022737"/>
    </source>
</evidence>
<dbReference type="Gene3D" id="1.10.10.10">
    <property type="entry name" value="Winged helix-like DNA-binding domain superfamily/Winged helix DNA-binding domain"/>
    <property type="match status" value="2"/>
</dbReference>
<feature type="compositionally biased region" description="Acidic residues" evidence="6">
    <location>
        <begin position="424"/>
        <end position="437"/>
    </location>
</feature>
<dbReference type="GO" id="GO:0005524">
    <property type="term" value="F:ATP binding"/>
    <property type="evidence" value="ECO:0007669"/>
    <property type="project" value="UniProtKB-KW"/>
</dbReference>
<feature type="region of interest" description="Disordered" evidence="6">
    <location>
        <begin position="1"/>
        <end position="43"/>
    </location>
</feature>